<dbReference type="InterPro" id="IPR013525">
    <property type="entry name" value="ABC2_TM"/>
</dbReference>
<dbReference type="GO" id="GO:0005886">
    <property type="term" value="C:plasma membrane"/>
    <property type="evidence" value="ECO:0007669"/>
    <property type="project" value="UniProtKB-SubCell"/>
</dbReference>
<proteinExistence type="inferred from homology"/>
<feature type="transmembrane region" description="Helical" evidence="8">
    <location>
        <begin position="21"/>
        <end position="43"/>
    </location>
</feature>
<dbReference type="Proteomes" id="UP000605253">
    <property type="component" value="Unassembled WGS sequence"/>
</dbReference>
<keyword evidence="3" id="KW-0813">Transport</keyword>
<keyword evidence="11" id="KW-1185">Reference proteome</keyword>
<name>A0A917FKK5_9GAMM</name>
<feature type="transmembrane region" description="Helical" evidence="8">
    <location>
        <begin position="274"/>
        <end position="295"/>
    </location>
</feature>
<dbReference type="PROSITE" id="PS51012">
    <property type="entry name" value="ABC_TM2"/>
    <property type="match status" value="1"/>
</dbReference>
<protein>
    <recommendedName>
        <fullName evidence="9">ABC transmembrane type-2 domain-containing protein</fullName>
    </recommendedName>
</protein>
<keyword evidence="4" id="KW-1003">Cell membrane</keyword>
<dbReference type="InterPro" id="IPR051449">
    <property type="entry name" value="ABC-2_transporter_component"/>
</dbReference>
<dbReference type="InterPro" id="IPR047817">
    <property type="entry name" value="ABC2_TM_bact-type"/>
</dbReference>
<dbReference type="RefSeq" id="WP_188364260.1">
    <property type="nucleotide sequence ID" value="NZ_BAABJF010000032.1"/>
</dbReference>
<dbReference type="PANTHER" id="PTHR30294">
    <property type="entry name" value="MEMBRANE COMPONENT OF ABC TRANSPORTER YHHJ-RELATED"/>
    <property type="match status" value="1"/>
</dbReference>
<evidence type="ECO:0000256" key="5">
    <source>
        <dbReference type="ARBA" id="ARBA00022692"/>
    </source>
</evidence>
<reference evidence="10" key="1">
    <citation type="journal article" date="2014" name="Int. J. Syst. Evol. Microbiol.">
        <title>Complete genome sequence of Corynebacterium casei LMG S-19264T (=DSM 44701T), isolated from a smear-ripened cheese.</title>
        <authorList>
            <consortium name="US DOE Joint Genome Institute (JGI-PGF)"/>
            <person name="Walter F."/>
            <person name="Albersmeier A."/>
            <person name="Kalinowski J."/>
            <person name="Ruckert C."/>
        </authorList>
    </citation>
    <scope>NUCLEOTIDE SEQUENCE</scope>
    <source>
        <strain evidence="10">CGMCC 1.12181</strain>
    </source>
</reference>
<keyword evidence="5 8" id="KW-0812">Transmembrane</keyword>
<evidence type="ECO:0000313" key="10">
    <source>
        <dbReference type="EMBL" id="GGF88197.1"/>
    </source>
</evidence>
<gene>
    <name evidence="10" type="ORF">GCM10011365_06680</name>
</gene>
<evidence type="ECO:0000256" key="1">
    <source>
        <dbReference type="ARBA" id="ARBA00004651"/>
    </source>
</evidence>
<sequence>MKNIRFIAVQDLMVTLKDKIVLMWLFIMPIVFFAFIGSTTGGLSGGQNTVKTLAVWYAGDTQDPVYEQLSTYLQDNNFALRLFNDQQTLYKDKWTFEDYNRQLWIPENPAHSLLNNRAVEITYRFSGGGMDSDYQVFKLYKSVYKTLADTIVLRSNHPQQAALLDFSVLDDRIKAINLEVSSAGEPRIIPNGYKQAVPGILVMFVMMIALTSGAITLLLERQSGALERLAAAPVKRSHLIIGKCVGKWLLTTCQLIYGMIIGSVLFSISWGPHWHWVFILLLMWAGACAGLAVLLGSWGNSESQVSGIAVIGSLLLAALGGCWWPIEVAPVWMQQLAMFLPTGWVMDALHRLMYFGDSLSDVSNHLIGLFILMLLALTWSYQKFKFSD</sequence>
<feature type="domain" description="ABC transmembrane type-2" evidence="9">
    <location>
        <begin position="162"/>
        <end position="387"/>
    </location>
</feature>
<keyword evidence="6 8" id="KW-1133">Transmembrane helix</keyword>
<feature type="transmembrane region" description="Helical" evidence="8">
    <location>
        <begin position="307"/>
        <end position="326"/>
    </location>
</feature>
<accession>A0A917FKK5</accession>
<evidence type="ECO:0000256" key="2">
    <source>
        <dbReference type="ARBA" id="ARBA00007783"/>
    </source>
</evidence>
<evidence type="ECO:0000256" key="7">
    <source>
        <dbReference type="ARBA" id="ARBA00023136"/>
    </source>
</evidence>
<dbReference type="EMBL" id="BMEO01000002">
    <property type="protein sequence ID" value="GGF88197.1"/>
    <property type="molecule type" value="Genomic_DNA"/>
</dbReference>
<evidence type="ECO:0000256" key="4">
    <source>
        <dbReference type="ARBA" id="ARBA00022475"/>
    </source>
</evidence>
<evidence type="ECO:0000259" key="9">
    <source>
        <dbReference type="PROSITE" id="PS51012"/>
    </source>
</evidence>
<keyword evidence="7 8" id="KW-0472">Membrane</keyword>
<comment type="similarity">
    <text evidence="2">Belongs to the ABC-2 integral membrane protein family.</text>
</comment>
<dbReference type="PANTHER" id="PTHR30294:SF38">
    <property type="entry name" value="TRANSPORT PERMEASE PROTEIN"/>
    <property type="match status" value="1"/>
</dbReference>
<comment type="caution">
    <text evidence="10">The sequence shown here is derived from an EMBL/GenBank/DDBJ whole genome shotgun (WGS) entry which is preliminary data.</text>
</comment>
<dbReference type="AlphaFoldDB" id="A0A917FKK5"/>
<feature type="transmembrane region" description="Helical" evidence="8">
    <location>
        <begin position="362"/>
        <end position="381"/>
    </location>
</feature>
<evidence type="ECO:0000256" key="6">
    <source>
        <dbReference type="ARBA" id="ARBA00022989"/>
    </source>
</evidence>
<feature type="transmembrane region" description="Helical" evidence="8">
    <location>
        <begin position="196"/>
        <end position="219"/>
    </location>
</feature>
<evidence type="ECO:0000256" key="8">
    <source>
        <dbReference type="SAM" id="Phobius"/>
    </source>
</evidence>
<dbReference type="Pfam" id="PF12698">
    <property type="entry name" value="ABC2_membrane_3"/>
    <property type="match status" value="1"/>
</dbReference>
<feature type="transmembrane region" description="Helical" evidence="8">
    <location>
        <begin position="245"/>
        <end position="268"/>
    </location>
</feature>
<dbReference type="GO" id="GO:0140359">
    <property type="term" value="F:ABC-type transporter activity"/>
    <property type="evidence" value="ECO:0007669"/>
    <property type="project" value="InterPro"/>
</dbReference>
<evidence type="ECO:0000256" key="3">
    <source>
        <dbReference type="ARBA" id="ARBA00022448"/>
    </source>
</evidence>
<organism evidence="10 11">
    <name type="scientific">Marinicella pacifica</name>
    <dbReference type="NCBI Taxonomy" id="1171543"/>
    <lineage>
        <taxon>Bacteria</taxon>
        <taxon>Pseudomonadati</taxon>
        <taxon>Pseudomonadota</taxon>
        <taxon>Gammaproteobacteria</taxon>
        <taxon>Lysobacterales</taxon>
        <taxon>Marinicellaceae</taxon>
        <taxon>Marinicella</taxon>
    </lineage>
</organism>
<reference evidence="10" key="2">
    <citation type="submission" date="2020-09" db="EMBL/GenBank/DDBJ databases">
        <authorList>
            <person name="Sun Q."/>
            <person name="Zhou Y."/>
        </authorList>
    </citation>
    <scope>NUCLEOTIDE SEQUENCE</scope>
    <source>
        <strain evidence="10">CGMCC 1.12181</strain>
    </source>
</reference>
<comment type="subcellular location">
    <subcellularLocation>
        <location evidence="1">Cell membrane</location>
        <topology evidence="1">Multi-pass membrane protein</topology>
    </subcellularLocation>
</comment>
<evidence type="ECO:0000313" key="11">
    <source>
        <dbReference type="Proteomes" id="UP000605253"/>
    </source>
</evidence>